<protein>
    <submittedName>
        <fullName evidence="1">Uncharacterized protein</fullName>
    </submittedName>
</protein>
<accession>A0ABQ9Z725</accession>
<evidence type="ECO:0000313" key="2">
    <source>
        <dbReference type="Proteomes" id="UP001234178"/>
    </source>
</evidence>
<keyword evidence="2" id="KW-1185">Reference proteome</keyword>
<dbReference type="EMBL" id="JAOYFB010000002">
    <property type="protein sequence ID" value="KAK4008681.1"/>
    <property type="molecule type" value="Genomic_DNA"/>
</dbReference>
<gene>
    <name evidence="1" type="ORF">OUZ56_013814</name>
</gene>
<organism evidence="1 2">
    <name type="scientific">Daphnia magna</name>
    <dbReference type="NCBI Taxonomy" id="35525"/>
    <lineage>
        <taxon>Eukaryota</taxon>
        <taxon>Metazoa</taxon>
        <taxon>Ecdysozoa</taxon>
        <taxon>Arthropoda</taxon>
        <taxon>Crustacea</taxon>
        <taxon>Branchiopoda</taxon>
        <taxon>Diplostraca</taxon>
        <taxon>Cladocera</taxon>
        <taxon>Anomopoda</taxon>
        <taxon>Daphniidae</taxon>
        <taxon>Daphnia</taxon>
    </lineage>
</organism>
<sequence length="88" mass="10203">MAMSVYDGVELKKLIHYWSVSLLEKSVLRDSFSLLLRFGGGYVKEHFLLQEGCGAIYTLEKQFNSAFRTYICVFCIQQASDYGRRTFK</sequence>
<proteinExistence type="predicted"/>
<comment type="caution">
    <text evidence="1">The sequence shown here is derived from an EMBL/GenBank/DDBJ whole genome shotgun (WGS) entry which is preliminary data.</text>
</comment>
<dbReference type="Proteomes" id="UP001234178">
    <property type="component" value="Unassembled WGS sequence"/>
</dbReference>
<evidence type="ECO:0000313" key="1">
    <source>
        <dbReference type="EMBL" id="KAK4008681.1"/>
    </source>
</evidence>
<reference evidence="1 2" key="1">
    <citation type="journal article" date="2023" name="Nucleic Acids Res.">
        <title>The hologenome of Daphnia magna reveals possible DNA methylation and microbiome-mediated evolution of the host genome.</title>
        <authorList>
            <person name="Chaturvedi A."/>
            <person name="Li X."/>
            <person name="Dhandapani V."/>
            <person name="Marshall H."/>
            <person name="Kissane S."/>
            <person name="Cuenca-Cambronero M."/>
            <person name="Asole G."/>
            <person name="Calvet F."/>
            <person name="Ruiz-Romero M."/>
            <person name="Marangio P."/>
            <person name="Guigo R."/>
            <person name="Rago D."/>
            <person name="Mirbahai L."/>
            <person name="Eastwood N."/>
            <person name="Colbourne J.K."/>
            <person name="Zhou J."/>
            <person name="Mallon E."/>
            <person name="Orsini L."/>
        </authorList>
    </citation>
    <scope>NUCLEOTIDE SEQUENCE [LARGE SCALE GENOMIC DNA]</scope>
    <source>
        <strain evidence="1">LRV0_1</strain>
    </source>
</reference>
<name>A0ABQ9Z725_9CRUS</name>